<dbReference type="InterPro" id="IPR000595">
    <property type="entry name" value="cNMP-bd_dom"/>
</dbReference>
<organism evidence="2 3">
    <name type="scientific">Wenyingzhuangia heitensis</name>
    <dbReference type="NCBI Taxonomy" id="1487859"/>
    <lineage>
        <taxon>Bacteria</taxon>
        <taxon>Pseudomonadati</taxon>
        <taxon>Bacteroidota</taxon>
        <taxon>Flavobacteriia</taxon>
        <taxon>Flavobacteriales</taxon>
        <taxon>Flavobacteriaceae</taxon>
        <taxon>Wenyingzhuangia</taxon>
    </lineage>
</organism>
<reference evidence="2 3" key="1">
    <citation type="submission" date="2020-03" db="EMBL/GenBank/DDBJ databases">
        <title>Genomic Encyclopedia of Type Strains, Phase IV (KMG-IV): sequencing the most valuable type-strain genomes for metagenomic binning, comparative biology and taxonomic classification.</title>
        <authorList>
            <person name="Goeker M."/>
        </authorList>
    </citation>
    <scope>NUCLEOTIDE SEQUENCE [LARGE SCALE GENOMIC DNA]</scope>
    <source>
        <strain evidence="2 3">DSM 101599</strain>
    </source>
</reference>
<accession>A0ABX0U9A8</accession>
<evidence type="ECO:0000259" key="1">
    <source>
        <dbReference type="PROSITE" id="PS50042"/>
    </source>
</evidence>
<dbReference type="Gene3D" id="2.60.120.10">
    <property type="entry name" value="Jelly Rolls"/>
    <property type="match status" value="1"/>
</dbReference>
<dbReference type="RefSeq" id="WP_167184677.1">
    <property type="nucleotide sequence ID" value="NZ_JAASQL010000001.1"/>
</dbReference>
<sequence length="192" mass="22738">MLVKIIEYYKKRNIILPQEEIDILTKLITPQSFKKKEFLFKKNDTKTSAFYIVKGCVRVFIKDRKNNEYNRFFAFDDWWVGEYHQIINSLPSTISAQALEKTDVISISQDAFEVIFTQCPVFTKSTLNFYLASYAKLLEREEIKKTMTIEELYVDMMENKPMILDRVPLYHIASYLGVKPESLSRVKKKFKD</sequence>
<evidence type="ECO:0000313" key="2">
    <source>
        <dbReference type="EMBL" id="NIJ44525.1"/>
    </source>
</evidence>
<proteinExistence type="predicted"/>
<protein>
    <submittedName>
        <fullName evidence="2">CRP-like cAMP-binding protein</fullName>
    </submittedName>
</protein>
<dbReference type="SUPFAM" id="SSF51206">
    <property type="entry name" value="cAMP-binding domain-like"/>
    <property type="match status" value="1"/>
</dbReference>
<name>A0ABX0U9A8_9FLAO</name>
<feature type="domain" description="Cyclic nucleotide-binding" evidence="1">
    <location>
        <begin position="16"/>
        <end position="133"/>
    </location>
</feature>
<dbReference type="InterPro" id="IPR018490">
    <property type="entry name" value="cNMP-bd_dom_sf"/>
</dbReference>
<dbReference type="EMBL" id="JAASQL010000001">
    <property type="protein sequence ID" value="NIJ44525.1"/>
    <property type="molecule type" value="Genomic_DNA"/>
</dbReference>
<keyword evidence="3" id="KW-1185">Reference proteome</keyword>
<dbReference type="Proteomes" id="UP000745859">
    <property type="component" value="Unassembled WGS sequence"/>
</dbReference>
<dbReference type="PROSITE" id="PS50042">
    <property type="entry name" value="CNMP_BINDING_3"/>
    <property type="match status" value="1"/>
</dbReference>
<dbReference type="Pfam" id="PF00027">
    <property type="entry name" value="cNMP_binding"/>
    <property type="match status" value="1"/>
</dbReference>
<evidence type="ECO:0000313" key="3">
    <source>
        <dbReference type="Proteomes" id="UP000745859"/>
    </source>
</evidence>
<dbReference type="InterPro" id="IPR014710">
    <property type="entry name" value="RmlC-like_jellyroll"/>
</dbReference>
<comment type="caution">
    <text evidence="2">The sequence shown here is derived from an EMBL/GenBank/DDBJ whole genome shotgun (WGS) entry which is preliminary data.</text>
</comment>
<gene>
    <name evidence="2" type="ORF">FHR24_000964</name>
</gene>